<evidence type="ECO:0000313" key="2">
    <source>
        <dbReference type="Proteomes" id="UP000828048"/>
    </source>
</evidence>
<dbReference type="EMBL" id="CM037152">
    <property type="protein sequence ID" value="KAH7834151.1"/>
    <property type="molecule type" value="Genomic_DNA"/>
</dbReference>
<dbReference type="Proteomes" id="UP000828048">
    <property type="component" value="Chromosome 2"/>
</dbReference>
<protein>
    <submittedName>
        <fullName evidence="1">Uncharacterized protein</fullName>
    </submittedName>
</protein>
<organism evidence="1 2">
    <name type="scientific">Vaccinium darrowii</name>
    <dbReference type="NCBI Taxonomy" id="229202"/>
    <lineage>
        <taxon>Eukaryota</taxon>
        <taxon>Viridiplantae</taxon>
        <taxon>Streptophyta</taxon>
        <taxon>Embryophyta</taxon>
        <taxon>Tracheophyta</taxon>
        <taxon>Spermatophyta</taxon>
        <taxon>Magnoliopsida</taxon>
        <taxon>eudicotyledons</taxon>
        <taxon>Gunneridae</taxon>
        <taxon>Pentapetalae</taxon>
        <taxon>asterids</taxon>
        <taxon>Ericales</taxon>
        <taxon>Ericaceae</taxon>
        <taxon>Vaccinioideae</taxon>
        <taxon>Vaccinieae</taxon>
        <taxon>Vaccinium</taxon>
    </lineage>
</organism>
<comment type="caution">
    <text evidence="1">The sequence shown here is derived from an EMBL/GenBank/DDBJ whole genome shotgun (WGS) entry which is preliminary data.</text>
</comment>
<accession>A0ACB7X062</accession>
<reference evidence="1 2" key="1">
    <citation type="journal article" date="2021" name="Hortic Res">
        <title>High-quality reference genome and annotation aids understanding of berry development for evergreen blueberry (Vaccinium darrowii).</title>
        <authorList>
            <person name="Yu J."/>
            <person name="Hulse-Kemp A.M."/>
            <person name="Babiker E."/>
            <person name="Staton M."/>
        </authorList>
    </citation>
    <scope>NUCLEOTIDE SEQUENCE [LARGE SCALE GENOMIC DNA]</scope>
    <source>
        <strain evidence="2">cv. NJ 8807/NJ 8810</strain>
        <tissue evidence="1">Young leaf</tissue>
    </source>
</reference>
<sequence>MSYCHPTAEEYVRTDKDITPMGGFRHYAVVKDDYLMIKGCCVGPTKRVVTPHGTLDARTSQVALEDIKIKFIDTSSKFRHGRFQTEKEKQKFYGCMKA</sequence>
<gene>
    <name evidence="1" type="ORF">Vadar_013192</name>
</gene>
<keyword evidence="2" id="KW-1185">Reference proteome</keyword>
<name>A0ACB7X062_9ERIC</name>
<proteinExistence type="predicted"/>
<evidence type="ECO:0000313" key="1">
    <source>
        <dbReference type="EMBL" id="KAH7834151.1"/>
    </source>
</evidence>